<dbReference type="Pfam" id="PF00561">
    <property type="entry name" value="Abhydrolase_1"/>
    <property type="match status" value="1"/>
</dbReference>
<sequence>MKRYFVSNGELKVHITEWGKERNPVIFCLHGLGGTSLSFIEVAELLKDEFRIISVDAPGHGKTPPFETTEEYEMPAMAEWINSIMNILKINKFYFLSHSWGSCVSLYYIHSFPEKVNGAILIDGGYQTKRLRGISVEEEVSHYLIDFEDYIDTWDQFLKEAVYGAVSRRSSLLNLAGEDLALEKDNKFYWHVRGITGAKIVKAMHKNETLDIYEELHLSNLVLLRATIPSEQNKYRDLTSNLFEQKTGGTVKLIPNATHMLHWDNPELVVDEIRRNWSLTL</sequence>
<evidence type="ECO:0000256" key="1">
    <source>
        <dbReference type="ARBA" id="ARBA00022801"/>
    </source>
</evidence>
<keyword evidence="1 3" id="KW-0378">Hydrolase</keyword>
<dbReference type="InterPro" id="IPR029058">
    <property type="entry name" value="AB_hydrolase_fold"/>
</dbReference>
<accession>A0ABW4LS98</accession>
<organism evidence="3 4">
    <name type="scientific">Bacillus salitolerans</name>
    <dbReference type="NCBI Taxonomy" id="1437434"/>
    <lineage>
        <taxon>Bacteria</taxon>
        <taxon>Bacillati</taxon>
        <taxon>Bacillota</taxon>
        <taxon>Bacilli</taxon>
        <taxon>Bacillales</taxon>
        <taxon>Bacillaceae</taxon>
        <taxon>Bacillus</taxon>
    </lineage>
</organism>
<dbReference type="EMBL" id="JBHUEM010000020">
    <property type="protein sequence ID" value="MFD1737543.1"/>
    <property type="molecule type" value="Genomic_DNA"/>
</dbReference>
<dbReference type="PANTHER" id="PTHR43798:SF31">
    <property type="entry name" value="AB HYDROLASE SUPERFAMILY PROTEIN YCLE"/>
    <property type="match status" value="1"/>
</dbReference>
<dbReference type="InterPro" id="IPR050266">
    <property type="entry name" value="AB_hydrolase_sf"/>
</dbReference>
<evidence type="ECO:0000313" key="3">
    <source>
        <dbReference type="EMBL" id="MFD1737543.1"/>
    </source>
</evidence>
<feature type="domain" description="AB hydrolase-1" evidence="2">
    <location>
        <begin position="24"/>
        <end position="162"/>
    </location>
</feature>
<dbReference type="SUPFAM" id="SSF53474">
    <property type="entry name" value="alpha/beta-Hydrolases"/>
    <property type="match status" value="1"/>
</dbReference>
<name>A0ABW4LS98_9BACI</name>
<protein>
    <submittedName>
        <fullName evidence="3">Alpha/beta fold hydrolase</fullName>
    </submittedName>
</protein>
<proteinExistence type="predicted"/>
<keyword evidence="4" id="KW-1185">Reference proteome</keyword>
<evidence type="ECO:0000259" key="2">
    <source>
        <dbReference type="Pfam" id="PF00561"/>
    </source>
</evidence>
<dbReference type="RefSeq" id="WP_377928746.1">
    <property type="nucleotide sequence ID" value="NZ_JBHUEM010000020.1"/>
</dbReference>
<comment type="caution">
    <text evidence="3">The sequence shown here is derived from an EMBL/GenBank/DDBJ whole genome shotgun (WGS) entry which is preliminary data.</text>
</comment>
<gene>
    <name evidence="3" type="ORF">ACFSCX_13365</name>
</gene>
<dbReference type="PANTHER" id="PTHR43798">
    <property type="entry name" value="MONOACYLGLYCEROL LIPASE"/>
    <property type="match status" value="1"/>
</dbReference>
<dbReference type="Proteomes" id="UP001597214">
    <property type="component" value="Unassembled WGS sequence"/>
</dbReference>
<dbReference type="Gene3D" id="3.40.50.1820">
    <property type="entry name" value="alpha/beta hydrolase"/>
    <property type="match status" value="1"/>
</dbReference>
<evidence type="ECO:0000313" key="4">
    <source>
        <dbReference type="Proteomes" id="UP001597214"/>
    </source>
</evidence>
<dbReference type="GO" id="GO:0016787">
    <property type="term" value="F:hydrolase activity"/>
    <property type="evidence" value="ECO:0007669"/>
    <property type="project" value="UniProtKB-KW"/>
</dbReference>
<reference evidence="4" key="1">
    <citation type="journal article" date="2019" name="Int. J. Syst. Evol. Microbiol.">
        <title>The Global Catalogue of Microorganisms (GCM) 10K type strain sequencing project: providing services to taxonomists for standard genome sequencing and annotation.</title>
        <authorList>
            <consortium name="The Broad Institute Genomics Platform"/>
            <consortium name="The Broad Institute Genome Sequencing Center for Infectious Disease"/>
            <person name="Wu L."/>
            <person name="Ma J."/>
        </authorList>
    </citation>
    <scope>NUCLEOTIDE SEQUENCE [LARGE SCALE GENOMIC DNA]</scope>
    <source>
        <strain evidence="4">CCUG 49339</strain>
    </source>
</reference>
<dbReference type="InterPro" id="IPR000073">
    <property type="entry name" value="AB_hydrolase_1"/>
</dbReference>